<feature type="chain" id="PRO_5047263869" evidence="1">
    <location>
        <begin position="31"/>
        <end position="142"/>
    </location>
</feature>
<keyword evidence="1" id="KW-0732">Signal</keyword>
<evidence type="ECO:0000256" key="1">
    <source>
        <dbReference type="SAM" id="SignalP"/>
    </source>
</evidence>
<keyword evidence="3" id="KW-1185">Reference proteome</keyword>
<dbReference type="InterPro" id="IPR006540">
    <property type="entry name" value="Lactococcin_972"/>
</dbReference>
<dbReference type="EMBL" id="JBHRZI010000061">
    <property type="protein sequence ID" value="MFC3899238.1"/>
    <property type="molecule type" value="Genomic_DNA"/>
</dbReference>
<dbReference type="RefSeq" id="WP_382381398.1">
    <property type="nucleotide sequence ID" value="NZ_JBHRZI010000061.1"/>
</dbReference>
<protein>
    <submittedName>
        <fullName evidence="2">Lactococcin 972 family bacteriocin</fullName>
    </submittedName>
</protein>
<gene>
    <name evidence="2" type="ORF">ACFOWZ_47905</name>
</gene>
<name>A0ABV8CBX5_9PSEU</name>
<feature type="signal peptide" evidence="1">
    <location>
        <begin position="1"/>
        <end position="30"/>
    </location>
</feature>
<dbReference type="Gene3D" id="2.60.40.2850">
    <property type="match status" value="1"/>
</dbReference>
<comment type="caution">
    <text evidence="2">The sequence shown here is derived from an EMBL/GenBank/DDBJ whole genome shotgun (WGS) entry which is preliminary data.</text>
</comment>
<evidence type="ECO:0000313" key="3">
    <source>
        <dbReference type="Proteomes" id="UP001595690"/>
    </source>
</evidence>
<sequence>MSFRNAPIKLGAALGVVALAVVMVSAPASASTVSHGSTGIRIVAQGQTVNGGWVEYTVDGTSSGFGAQAVEKVGGGIWAYGATFNAAGQKVCYSQYEHTKVAHGSSVQMNGQYHSDWVGAGYVSNARLAEHTSATCKTYWRK</sequence>
<dbReference type="Proteomes" id="UP001595690">
    <property type="component" value="Unassembled WGS sequence"/>
</dbReference>
<organism evidence="2 3">
    <name type="scientific">Lentzea rhizosphaerae</name>
    <dbReference type="NCBI Taxonomy" id="2041025"/>
    <lineage>
        <taxon>Bacteria</taxon>
        <taxon>Bacillati</taxon>
        <taxon>Actinomycetota</taxon>
        <taxon>Actinomycetes</taxon>
        <taxon>Pseudonocardiales</taxon>
        <taxon>Pseudonocardiaceae</taxon>
        <taxon>Lentzea</taxon>
    </lineage>
</organism>
<reference evidence="3" key="1">
    <citation type="journal article" date="2019" name="Int. J. Syst. Evol. Microbiol.">
        <title>The Global Catalogue of Microorganisms (GCM) 10K type strain sequencing project: providing services to taxonomists for standard genome sequencing and annotation.</title>
        <authorList>
            <consortium name="The Broad Institute Genomics Platform"/>
            <consortium name="The Broad Institute Genome Sequencing Center for Infectious Disease"/>
            <person name="Wu L."/>
            <person name="Ma J."/>
        </authorList>
    </citation>
    <scope>NUCLEOTIDE SEQUENCE [LARGE SCALE GENOMIC DNA]</scope>
    <source>
        <strain evidence="3">CGMCC 4.7405</strain>
    </source>
</reference>
<accession>A0ABV8CBX5</accession>
<proteinExistence type="predicted"/>
<evidence type="ECO:0000313" key="2">
    <source>
        <dbReference type="EMBL" id="MFC3899238.1"/>
    </source>
</evidence>
<dbReference type="Pfam" id="PF09683">
    <property type="entry name" value="Lactococcin_972"/>
    <property type="match status" value="1"/>
</dbReference>